<dbReference type="InterPro" id="IPR011650">
    <property type="entry name" value="Peptidase_M20_dimer"/>
</dbReference>
<dbReference type="InterPro" id="IPR036264">
    <property type="entry name" value="Bact_exopeptidase_dim_dom"/>
</dbReference>
<evidence type="ECO:0000313" key="5">
    <source>
        <dbReference type="EMBL" id="ABK18056.1"/>
    </source>
</evidence>
<dbReference type="InterPro" id="IPR002933">
    <property type="entry name" value="Peptidase_M20"/>
</dbReference>
<evidence type="ECO:0000259" key="4">
    <source>
        <dbReference type="Pfam" id="PF07687"/>
    </source>
</evidence>
<evidence type="ECO:0000256" key="2">
    <source>
        <dbReference type="ARBA" id="ARBA00022801"/>
    </source>
</evidence>
<dbReference type="EMBL" id="CP000478">
    <property type="protein sequence ID" value="ABK18056.1"/>
    <property type="molecule type" value="Genomic_DNA"/>
</dbReference>
<dbReference type="Proteomes" id="UP000001784">
    <property type="component" value="Chromosome"/>
</dbReference>
<dbReference type="GO" id="GO:0046872">
    <property type="term" value="F:metal ion binding"/>
    <property type="evidence" value="ECO:0007669"/>
    <property type="project" value="UniProtKB-KW"/>
</dbReference>
<dbReference type="InterPro" id="IPR017150">
    <property type="entry name" value="Pept_M20_glutamate_carboxypep"/>
</dbReference>
<evidence type="ECO:0000256" key="1">
    <source>
        <dbReference type="ARBA" id="ARBA00022723"/>
    </source>
</evidence>
<dbReference type="PANTHER" id="PTHR43808">
    <property type="entry name" value="ACETYLORNITHINE DEACETYLASE"/>
    <property type="match status" value="1"/>
</dbReference>
<accession>A0LKV4</accession>
<dbReference type="eggNOG" id="COG0624">
    <property type="taxonomic scope" value="Bacteria"/>
</dbReference>
<proteinExistence type="predicted"/>
<evidence type="ECO:0000313" key="6">
    <source>
        <dbReference type="Proteomes" id="UP000001784"/>
    </source>
</evidence>
<feature type="domain" description="Peptidase M20 dimerisation" evidence="4">
    <location>
        <begin position="210"/>
        <end position="303"/>
    </location>
</feature>
<name>A0LKV4_SYNFM</name>
<dbReference type="PIRSF" id="PIRSF037238">
    <property type="entry name" value="Carboxypeptidase_G2"/>
    <property type="match status" value="1"/>
</dbReference>
<feature type="active site" evidence="3">
    <location>
        <position position="111"/>
    </location>
</feature>
<keyword evidence="6" id="KW-1185">Reference proteome</keyword>
<feature type="active site" description="Proton acceptor" evidence="3">
    <location>
        <position position="171"/>
    </location>
</feature>
<dbReference type="Gene3D" id="3.40.630.10">
    <property type="entry name" value="Zn peptidases"/>
    <property type="match status" value="1"/>
</dbReference>
<protein>
    <submittedName>
        <fullName evidence="5">Peptidase M20</fullName>
    </submittedName>
</protein>
<dbReference type="GO" id="GO:0016787">
    <property type="term" value="F:hydrolase activity"/>
    <property type="evidence" value="ECO:0007669"/>
    <property type="project" value="UniProtKB-KW"/>
</dbReference>
<dbReference type="KEGG" id="sfu:Sfum_2375"/>
<reference evidence="5 6" key="1">
    <citation type="submission" date="2006-10" db="EMBL/GenBank/DDBJ databases">
        <title>Complete sequence of Syntrophobacter fumaroxidans MPOB.</title>
        <authorList>
            <consortium name="US DOE Joint Genome Institute"/>
            <person name="Copeland A."/>
            <person name="Lucas S."/>
            <person name="Lapidus A."/>
            <person name="Barry K."/>
            <person name="Detter J.C."/>
            <person name="Glavina del Rio T."/>
            <person name="Hammon N."/>
            <person name="Israni S."/>
            <person name="Pitluck S."/>
            <person name="Goltsman E.G."/>
            <person name="Martinez M."/>
            <person name="Schmutz J."/>
            <person name="Larimer F."/>
            <person name="Land M."/>
            <person name="Hauser L."/>
            <person name="Kyrpides N."/>
            <person name="Kim E."/>
            <person name="Boone D.R."/>
            <person name="Brockman F."/>
            <person name="Culley D."/>
            <person name="Ferry J."/>
            <person name="Gunsalus R."/>
            <person name="McInerney M.J."/>
            <person name="Morrison M."/>
            <person name="Plugge C."/>
            <person name="Rohlin L."/>
            <person name="Scholten J."/>
            <person name="Sieber J."/>
            <person name="Stams A.J.M."/>
            <person name="Worm P."/>
            <person name="Henstra A.M."/>
            <person name="Richardson P."/>
        </authorList>
    </citation>
    <scope>NUCLEOTIDE SEQUENCE [LARGE SCALE GENOMIC DNA]</scope>
    <source>
        <strain evidence="6">DSM 10017 / MPOB</strain>
    </source>
</reference>
<dbReference type="AlphaFoldDB" id="A0LKV4"/>
<dbReference type="SUPFAM" id="SSF53187">
    <property type="entry name" value="Zn-dependent exopeptidases"/>
    <property type="match status" value="1"/>
</dbReference>
<evidence type="ECO:0000256" key="3">
    <source>
        <dbReference type="PIRSR" id="PIRSR037238-1"/>
    </source>
</evidence>
<dbReference type="InParanoid" id="A0LKV4"/>
<dbReference type="SUPFAM" id="SSF55031">
    <property type="entry name" value="Bacterial exopeptidase dimerisation domain"/>
    <property type="match status" value="1"/>
</dbReference>
<organism evidence="5 6">
    <name type="scientific">Syntrophobacter fumaroxidans (strain DSM 10017 / MPOB)</name>
    <dbReference type="NCBI Taxonomy" id="335543"/>
    <lineage>
        <taxon>Bacteria</taxon>
        <taxon>Pseudomonadati</taxon>
        <taxon>Thermodesulfobacteriota</taxon>
        <taxon>Syntrophobacteria</taxon>
        <taxon>Syntrophobacterales</taxon>
        <taxon>Syntrophobacteraceae</taxon>
        <taxon>Syntrophobacter</taxon>
    </lineage>
</organism>
<dbReference type="Pfam" id="PF07687">
    <property type="entry name" value="M20_dimer"/>
    <property type="match status" value="1"/>
</dbReference>
<keyword evidence="2" id="KW-0378">Hydrolase</keyword>
<sequence>MSLWTGIPGTVRESAISFRCRSNRGGVMKEVLEWLEARQGEMLSLIELLVNIDSGSYCKEGIDRCGAIVARELEALGFETSVVPEADRGNHLRAQRPGKGEGELFLSAHLDTVFPAGTAGARPFRVEGGLAYGPGVGDIKGGIVQMLFALKALRELGRSTPPTTVFLTGDEEIGSIRGRPHIEDIARRSSWVLVMEPASEPGSVAVRRWGLGAFRLTIRGRAAHVLKPDSDGVNACRELALKILALESLSDFARGVKVSVNLVSGGRSRQVTAAEAVADIDVRVRDSSRMEEIEAMVRKVASTPILPGIVLQVEGKLTRPPLEPNPNTLKLLRLAAETAERIGMVLKPIEEYGGSDGCFTAALGVATLDGLGPRTFDMCGDGERIEIVGIVPRTALLAGIVARLCEDP</sequence>
<dbReference type="Pfam" id="PF01546">
    <property type="entry name" value="Peptidase_M20"/>
    <property type="match status" value="1"/>
</dbReference>
<dbReference type="STRING" id="335543.Sfum_2375"/>
<gene>
    <name evidence="5" type="ordered locus">Sfum_2375</name>
</gene>
<dbReference type="CDD" id="cd03885">
    <property type="entry name" value="M20_CPDG2"/>
    <property type="match status" value="1"/>
</dbReference>
<dbReference type="Gene3D" id="3.30.70.360">
    <property type="match status" value="1"/>
</dbReference>
<dbReference type="HOGENOM" id="CLU_021802_7_0_7"/>
<keyword evidence="1" id="KW-0479">Metal-binding</keyword>
<dbReference type="InterPro" id="IPR050072">
    <property type="entry name" value="Peptidase_M20A"/>
</dbReference>
<dbReference type="PANTHER" id="PTHR43808:SF9">
    <property type="entry name" value="BLL0789 PROTEIN"/>
    <property type="match status" value="1"/>
</dbReference>